<dbReference type="InterPro" id="IPR008030">
    <property type="entry name" value="NmrA-like"/>
</dbReference>
<dbReference type="Gene3D" id="3.40.50.720">
    <property type="entry name" value="NAD(P)-binding Rossmann-like Domain"/>
    <property type="match status" value="1"/>
</dbReference>
<evidence type="ECO:0000256" key="1">
    <source>
        <dbReference type="ARBA" id="ARBA00006328"/>
    </source>
</evidence>
<sequence>MYKGYIWLKLKYLFGFMTLQKIVTVVGATSVQGGSIIDELLNDDRYHIRDVTRSLESRPAKALATRGVEVVQATTDDILSLAESFQGPSVVFGSCQALNLAKAAAATPTLEHYIWSTLPDAKTQSSGKFLQNFYWQTHRPIFIPTADKYIQLNGYPANTLLRPIGDAKKNIGVFIRAIMEQPRKTLPGKYVRAHTESITSGEILQRWDEAQGKGAEYIELEPSEFNKIWPDWAEE</sequence>
<evidence type="ECO:0000313" key="5">
    <source>
        <dbReference type="Proteomes" id="UP000240493"/>
    </source>
</evidence>
<dbReference type="SUPFAM" id="SSF51735">
    <property type="entry name" value="NAD(P)-binding Rossmann-fold domains"/>
    <property type="match status" value="1"/>
</dbReference>
<organism evidence="4 5">
    <name type="scientific">Trichoderma asperellum (strain ATCC 204424 / CBS 433.97 / NBRC 101777)</name>
    <dbReference type="NCBI Taxonomy" id="1042311"/>
    <lineage>
        <taxon>Eukaryota</taxon>
        <taxon>Fungi</taxon>
        <taxon>Dikarya</taxon>
        <taxon>Ascomycota</taxon>
        <taxon>Pezizomycotina</taxon>
        <taxon>Sordariomycetes</taxon>
        <taxon>Hypocreomycetidae</taxon>
        <taxon>Hypocreales</taxon>
        <taxon>Hypocreaceae</taxon>
        <taxon>Trichoderma</taxon>
    </lineage>
</organism>
<dbReference type="GO" id="GO:0005634">
    <property type="term" value="C:nucleus"/>
    <property type="evidence" value="ECO:0007669"/>
    <property type="project" value="TreeGrafter"/>
</dbReference>
<proteinExistence type="inferred from homology"/>
<dbReference type="InterPro" id="IPR036291">
    <property type="entry name" value="NAD(P)-bd_dom_sf"/>
</dbReference>
<comment type="similarity">
    <text evidence="1">Belongs to the NmrA-type oxidoreductase family.</text>
</comment>
<evidence type="ECO:0000313" key="4">
    <source>
        <dbReference type="EMBL" id="PTB45957.1"/>
    </source>
</evidence>
<dbReference type="EMBL" id="KZ679256">
    <property type="protein sequence ID" value="PTB45957.1"/>
    <property type="molecule type" value="Genomic_DNA"/>
</dbReference>
<feature type="domain" description="NmrA-like" evidence="3">
    <location>
        <begin position="21"/>
        <end position="135"/>
    </location>
</feature>
<dbReference type="PANTHER" id="PTHR42748">
    <property type="entry name" value="NITROGEN METABOLITE REPRESSION PROTEIN NMRA FAMILY MEMBER"/>
    <property type="match status" value="1"/>
</dbReference>
<keyword evidence="5" id="KW-1185">Reference proteome</keyword>
<name>A0A2T3ZMC4_TRIA4</name>
<dbReference type="STRING" id="1042311.A0A2T3ZMC4"/>
<gene>
    <name evidence="4" type="ORF">M441DRAFT_63275</name>
</gene>
<dbReference type="AlphaFoldDB" id="A0A2T3ZMC4"/>
<reference evidence="4 5" key="1">
    <citation type="submission" date="2016-07" db="EMBL/GenBank/DDBJ databases">
        <title>Multiple horizontal gene transfer events from other fungi enriched the ability of initially mycotrophic Trichoderma (Ascomycota) to feed on dead plant biomass.</title>
        <authorList>
            <consortium name="DOE Joint Genome Institute"/>
            <person name="Aerts A."/>
            <person name="Atanasova L."/>
            <person name="Chenthamara K."/>
            <person name="Zhang J."/>
            <person name="Grujic M."/>
            <person name="Henrissat B."/>
            <person name="Kuo A."/>
            <person name="Salamov A."/>
            <person name="Lipzen A."/>
            <person name="Labutti K."/>
            <person name="Barry K."/>
            <person name="Miao Y."/>
            <person name="Rahimi M.J."/>
            <person name="Shen Q."/>
            <person name="Grigoriev I.V."/>
            <person name="Kubicek C.P."/>
            <person name="Druzhinina I.S."/>
        </authorList>
    </citation>
    <scope>NUCLEOTIDE SEQUENCE [LARGE SCALE GENOMIC DNA]</scope>
    <source>
        <strain evidence="4 5">CBS 433.97</strain>
    </source>
</reference>
<dbReference type="OrthoDB" id="300709at2759"/>
<dbReference type="PANTHER" id="PTHR42748:SF28">
    <property type="entry name" value="NMRA-LIKE DOMAIN-CONTAINING PROTEIN"/>
    <property type="match status" value="1"/>
</dbReference>
<keyword evidence="2" id="KW-0521">NADP</keyword>
<evidence type="ECO:0000256" key="2">
    <source>
        <dbReference type="ARBA" id="ARBA00022857"/>
    </source>
</evidence>
<evidence type="ECO:0000259" key="3">
    <source>
        <dbReference type="Pfam" id="PF05368"/>
    </source>
</evidence>
<protein>
    <recommendedName>
        <fullName evidence="3">NmrA-like domain-containing protein</fullName>
    </recommendedName>
</protein>
<dbReference type="Pfam" id="PF05368">
    <property type="entry name" value="NmrA"/>
    <property type="match status" value="1"/>
</dbReference>
<dbReference type="Proteomes" id="UP000240493">
    <property type="component" value="Unassembled WGS sequence"/>
</dbReference>
<accession>A0A2T3ZMC4</accession>
<dbReference type="InterPro" id="IPR051164">
    <property type="entry name" value="NmrA-like_oxidored"/>
</dbReference>